<dbReference type="Proteomes" id="UP001255416">
    <property type="component" value="Unassembled WGS sequence"/>
</dbReference>
<accession>A0ABU3VEA5</accession>
<dbReference type="RefSeq" id="WP_316776313.1">
    <property type="nucleotide sequence ID" value="NZ_JASMWN010000008.1"/>
</dbReference>
<evidence type="ECO:0000313" key="2">
    <source>
        <dbReference type="Proteomes" id="UP001255416"/>
    </source>
</evidence>
<sequence>MDVTTGRFLLMGLTGLTLHDLVGTMKEGFPTLEASSVEDEAGAVAVVDQAGDWKYAFLNMGPGAFLASELSDAFARLGTRVILLGNAAEDESAECPYPVLMRPYSSEDVFRLLRQDA</sequence>
<evidence type="ECO:0000313" key="1">
    <source>
        <dbReference type="EMBL" id="MDU9004523.1"/>
    </source>
</evidence>
<organism evidence="1 2">
    <name type="scientific">Sedimentitalea todarodis</name>
    <dbReference type="NCBI Taxonomy" id="1631240"/>
    <lineage>
        <taxon>Bacteria</taxon>
        <taxon>Pseudomonadati</taxon>
        <taxon>Pseudomonadota</taxon>
        <taxon>Alphaproteobacteria</taxon>
        <taxon>Rhodobacterales</taxon>
        <taxon>Paracoccaceae</taxon>
        <taxon>Sedimentitalea</taxon>
    </lineage>
</organism>
<dbReference type="EMBL" id="JASMWN010000008">
    <property type="protein sequence ID" value="MDU9004523.1"/>
    <property type="molecule type" value="Genomic_DNA"/>
</dbReference>
<gene>
    <name evidence="1" type="ORF">QO231_11755</name>
</gene>
<protein>
    <submittedName>
        <fullName evidence="1">Uncharacterized protein</fullName>
    </submittedName>
</protein>
<reference evidence="2" key="1">
    <citation type="submission" date="2023-05" db="EMBL/GenBank/DDBJ databases">
        <title>Sedimentitalea sp. nov. JM2-8.</title>
        <authorList>
            <person name="Huang J."/>
        </authorList>
    </citation>
    <scope>NUCLEOTIDE SEQUENCE [LARGE SCALE GENOMIC DNA]</scope>
    <source>
        <strain evidence="2">KHS03</strain>
    </source>
</reference>
<comment type="caution">
    <text evidence="1">The sequence shown here is derived from an EMBL/GenBank/DDBJ whole genome shotgun (WGS) entry which is preliminary data.</text>
</comment>
<name>A0ABU3VEA5_9RHOB</name>
<proteinExistence type="predicted"/>
<keyword evidence="2" id="KW-1185">Reference proteome</keyword>